<dbReference type="FunFam" id="3.30.160.60:FF:000690">
    <property type="entry name" value="Zinc finger protein 354C"/>
    <property type="match status" value="1"/>
</dbReference>
<evidence type="ECO:0000256" key="6">
    <source>
        <dbReference type="PROSITE-ProRule" id="PRU00042"/>
    </source>
</evidence>
<dbReference type="InterPro" id="IPR036236">
    <property type="entry name" value="Znf_C2H2_sf"/>
</dbReference>
<feature type="compositionally biased region" description="Basic and acidic residues" evidence="7">
    <location>
        <begin position="88"/>
        <end position="101"/>
    </location>
</feature>
<dbReference type="InterPro" id="IPR013087">
    <property type="entry name" value="Znf_C2H2_type"/>
</dbReference>
<keyword evidence="4" id="KW-0862">Zinc</keyword>
<keyword evidence="2" id="KW-0677">Repeat</keyword>
<name>A0AAV7SCU3_PLEWA</name>
<evidence type="ECO:0000259" key="8">
    <source>
        <dbReference type="PROSITE" id="PS50157"/>
    </source>
</evidence>
<proteinExistence type="predicted"/>
<dbReference type="PROSITE" id="PS50157">
    <property type="entry name" value="ZINC_FINGER_C2H2_2"/>
    <property type="match status" value="2"/>
</dbReference>
<feature type="region of interest" description="Disordered" evidence="7">
    <location>
        <begin position="490"/>
        <end position="541"/>
    </location>
</feature>
<evidence type="ECO:0000256" key="7">
    <source>
        <dbReference type="SAM" id="MobiDB-lite"/>
    </source>
</evidence>
<feature type="compositionally biased region" description="Basic and acidic residues" evidence="7">
    <location>
        <begin position="1"/>
        <end position="25"/>
    </location>
</feature>
<keyword evidence="10" id="KW-1185">Reference proteome</keyword>
<feature type="domain" description="C2H2-type" evidence="8">
    <location>
        <begin position="582"/>
        <end position="609"/>
    </location>
</feature>
<organism evidence="9 10">
    <name type="scientific">Pleurodeles waltl</name>
    <name type="common">Iberian ribbed newt</name>
    <dbReference type="NCBI Taxonomy" id="8319"/>
    <lineage>
        <taxon>Eukaryota</taxon>
        <taxon>Metazoa</taxon>
        <taxon>Chordata</taxon>
        <taxon>Craniata</taxon>
        <taxon>Vertebrata</taxon>
        <taxon>Euteleostomi</taxon>
        <taxon>Amphibia</taxon>
        <taxon>Batrachia</taxon>
        <taxon>Caudata</taxon>
        <taxon>Salamandroidea</taxon>
        <taxon>Salamandridae</taxon>
        <taxon>Pleurodelinae</taxon>
        <taxon>Pleurodeles</taxon>
    </lineage>
</organism>
<dbReference type="InterPro" id="IPR050826">
    <property type="entry name" value="Krueppel_C2H2_ZnFinger"/>
</dbReference>
<sequence length="736" mass="81781">MSSHVKHEEPVVRNHKISENGEMTKPEGSFVLKSQEITDRTHPEDEKRQRAVKEQSMEREARIEQEASILEQQDSRGGETPTVNNPSFKEHDSSNAEHFECQKTSVLKQRDSREGEKYKERESAILLEQDTIDMEPKDRVEPPVQEQQGVADRETLEDENLSALKQQEATKVLSLVGDESFVIELHEIMEGKSHDGIKPCLIEHQPYTEGVSLKGMEPCLPGMPNSDMIQFSLKNDHIQMPSFIHSFISFIHSFNSNEEEVHLGNEQSDQGKAKEQCVQEQANLTEALEGEKPSLFVYEETRMKGENINDLGRRNTGKKERTSGILQMGAKLQMGINEKGRTSGEESTQKCRNTLKEKKVTEEITSIVCTQSPHNGTPIIQGGDESHWHRPDCRESNNKTVARNLQHLVERKSCLNVIELGSHEGARSETSTAEKLAPNELLSGEVPETDSHVKCMEILNNSLEKQETPTHADDVQFSVCRGSRFQFSTDKWRPSTKQQLDSGPSLKKTLQSKPSTQIKQRSNTREELSCRENTKMTSENLNAAKDQAISIKGKTYSDNDDSVSKATALKVNKQTGSDDKPFACTECGKRFIWSSNLAAHQRIHTGEKPYKCNVCDMAFGRLSHLNMHTRKHTGGSAQGVRSPAPICIMGSGRPSTQGPPAPLAASAESGLCLRPRRAPSSPQARAVRRSRSPVLRCRPRPAVAISDSTRVGGLSSAGRAPARQSPAFQGGSGLLL</sequence>
<dbReference type="EMBL" id="JANPWB010000008">
    <property type="protein sequence ID" value="KAJ1162372.1"/>
    <property type="molecule type" value="Genomic_DNA"/>
</dbReference>
<evidence type="ECO:0000313" key="10">
    <source>
        <dbReference type="Proteomes" id="UP001066276"/>
    </source>
</evidence>
<feature type="compositionally biased region" description="Polar residues" evidence="7">
    <location>
        <begin position="490"/>
        <end position="521"/>
    </location>
</feature>
<dbReference type="SUPFAM" id="SSF57667">
    <property type="entry name" value="beta-beta-alpha zinc fingers"/>
    <property type="match status" value="1"/>
</dbReference>
<evidence type="ECO:0000256" key="2">
    <source>
        <dbReference type="ARBA" id="ARBA00022737"/>
    </source>
</evidence>
<gene>
    <name evidence="9" type="ORF">NDU88_002840</name>
</gene>
<evidence type="ECO:0000256" key="5">
    <source>
        <dbReference type="ARBA" id="ARBA00023242"/>
    </source>
</evidence>
<dbReference type="PANTHER" id="PTHR24377">
    <property type="entry name" value="IP01015P-RELATED"/>
    <property type="match status" value="1"/>
</dbReference>
<feature type="domain" description="C2H2-type" evidence="8">
    <location>
        <begin position="610"/>
        <end position="637"/>
    </location>
</feature>
<dbReference type="GO" id="GO:0008270">
    <property type="term" value="F:zinc ion binding"/>
    <property type="evidence" value="ECO:0007669"/>
    <property type="project" value="UniProtKB-KW"/>
</dbReference>
<feature type="compositionally biased region" description="Basic and acidic residues" evidence="7">
    <location>
        <begin position="523"/>
        <end position="534"/>
    </location>
</feature>
<dbReference type="Proteomes" id="UP001066276">
    <property type="component" value="Chromosome 4_2"/>
</dbReference>
<comment type="caution">
    <text evidence="9">The sequence shown here is derived from an EMBL/GenBank/DDBJ whole genome shotgun (WGS) entry which is preliminary data.</text>
</comment>
<evidence type="ECO:0000256" key="4">
    <source>
        <dbReference type="ARBA" id="ARBA00022833"/>
    </source>
</evidence>
<keyword evidence="3 6" id="KW-0863">Zinc-finger</keyword>
<feature type="region of interest" description="Disordered" evidence="7">
    <location>
        <begin position="674"/>
        <end position="736"/>
    </location>
</feature>
<dbReference type="PROSITE" id="PS00028">
    <property type="entry name" value="ZINC_FINGER_C2H2_1"/>
    <property type="match status" value="2"/>
</dbReference>
<protein>
    <recommendedName>
        <fullName evidence="8">C2H2-type domain-containing protein</fullName>
    </recommendedName>
</protein>
<accession>A0AAV7SCU3</accession>
<dbReference type="FunFam" id="3.30.160.60:FF:000038">
    <property type="entry name" value="Zinc finger protein 624"/>
    <property type="match status" value="1"/>
</dbReference>
<feature type="compositionally biased region" description="Basic and acidic residues" evidence="7">
    <location>
        <begin position="108"/>
        <end position="119"/>
    </location>
</feature>
<dbReference type="AlphaFoldDB" id="A0AAV7SCU3"/>
<feature type="region of interest" description="Disordered" evidence="7">
    <location>
        <begin position="1"/>
        <end position="119"/>
    </location>
</feature>
<keyword evidence="1" id="KW-0479">Metal-binding</keyword>
<dbReference type="Gene3D" id="3.30.160.60">
    <property type="entry name" value="Classic Zinc Finger"/>
    <property type="match status" value="2"/>
</dbReference>
<evidence type="ECO:0000313" key="9">
    <source>
        <dbReference type="EMBL" id="KAJ1162372.1"/>
    </source>
</evidence>
<evidence type="ECO:0000256" key="3">
    <source>
        <dbReference type="ARBA" id="ARBA00022771"/>
    </source>
</evidence>
<keyword evidence="5" id="KW-0539">Nucleus</keyword>
<evidence type="ECO:0000256" key="1">
    <source>
        <dbReference type="ARBA" id="ARBA00022723"/>
    </source>
</evidence>
<dbReference type="SMART" id="SM00355">
    <property type="entry name" value="ZnF_C2H2"/>
    <property type="match status" value="2"/>
</dbReference>
<feature type="compositionally biased region" description="Basic and acidic residues" evidence="7">
    <location>
        <begin position="36"/>
        <end position="65"/>
    </location>
</feature>
<dbReference type="Pfam" id="PF00096">
    <property type="entry name" value="zf-C2H2"/>
    <property type="match status" value="2"/>
</dbReference>
<reference evidence="9" key="1">
    <citation type="journal article" date="2022" name="bioRxiv">
        <title>Sequencing and chromosome-scale assembly of the giantPleurodeles waltlgenome.</title>
        <authorList>
            <person name="Brown T."/>
            <person name="Elewa A."/>
            <person name="Iarovenko S."/>
            <person name="Subramanian E."/>
            <person name="Araus A.J."/>
            <person name="Petzold A."/>
            <person name="Susuki M."/>
            <person name="Suzuki K.-i.T."/>
            <person name="Hayashi T."/>
            <person name="Toyoda A."/>
            <person name="Oliveira C."/>
            <person name="Osipova E."/>
            <person name="Leigh N.D."/>
            <person name="Simon A."/>
            <person name="Yun M.H."/>
        </authorList>
    </citation>
    <scope>NUCLEOTIDE SEQUENCE</scope>
    <source>
        <strain evidence="9">20211129_DDA</strain>
        <tissue evidence="9">Liver</tissue>
    </source>
</reference>
<feature type="region of interest" description="Disordered" evidence="7">
    <location>
        <begin position="649"/>
        <end position="668"/>
    </location>
</feature>